<dbReference type="OrthoDB" id="8627412at2"/>
<dbReference type="SUPFAM" id="SSF53850">
    <property type="entry name" value="Periplasmic binding protein-like II"/>
    <property type="match status" value="1"/>
</dbReference>
<dbReference type="AlphaFoldDB" id="A0A261RZB9"/>
<keyword evidence="2" id="KW-0732">Signal</keyword>
<dbReference type="InterPro" id="IPR005064">
    <property type="entry name" value="BUG"/>
</dbReference>
<sequence>MNDDMRKPGPGRPASRLARWGAALGLLAAGWGMAAAAGAASFPDHQIELVVPFSPGGSTDAMARYAAPRLSKLLGVPVVVMNKPGAGGAIGTSYVLAQPDGYRIMTGGNSNLGPLLVPGSNLARYKLDDIAPLGMSTTNTMAIVCNTGRYRDFAAFAGDIKDKPAGTVRIASWGPRSPSHFYIEILAQQIGRKVLHIPFAGGNDAMLATMGDHVDAAVVTLATALPHVQAGKLKVLAVTSAERSADLPDVPSIKELGYPKAVYVSFDGFATAAAVPPDRIARLRAAMETVLTDREYQAEIKKMGADPQFMNGTDYAAFLRRNLQTLSEIAASADMEQ</sequence>
<dbReference type="CDD" id="cd07012">
    <property type="entry name" value="PBP2_Bug_TTT"/>
    <property type="match status" value="1"/>
</dbReference>
<dbReference type="Gene3D" id="3.40.190.150">
    <property type="entry name" value="Bordetella uptake gene, domain 1"/>
    <property type="match status" value="1"/>
</dbReference>
<protein>
    <recommendedName>
        <fullName evidence="5">ABC transporter substrate-binding protein</fullName>
    </recommendedName>
</protein>
<evidence type="ECO:0000256" key="2">
    <source>
        <dbReference type="SAM" id="SignalP"/>
    </source>
</evidence>
<dbReference type="PANTHER" id="PTHR42928:SF5">
    <property type="entry name" value="BLR1237 PROTEIN"/>
    <property type="match status" value="1"/>
</dbReference>
<dbReference type="Pfam" id="PF03401">
    <property type="entry name" value="TctC"/>
    <property type="match status" value="1"/>
</dbReference>
<evidence type="ECO:0008006" key="5">
    <source>
        <dbReference type="Google" id="ProtNLM"/>
    </source>
</evidence>
<dbReference type="PIRSF" id="PIRSF017082">
    <property type="entry name" value="YflP"/>
    <property type="match status" value="1"/>
</dbReference>
<comment type="caution">
    <text evidence="3">The sequence shown here is derived from an EMBL/GenBank/DDBJ whole genome shotgun (WGS) entry which is preliminary data.</text>
</comment>
<name>A0A261RZB9_9BORD</name>
<evidence type="ECO:0000313" key="4">
    <source>
        <dbReference type="Proteomes" id="UP000216020"/>
    </source>
</evidence>
<reference evidence="4" key="1">
    <citation type="submission" date="2017-05" db="EMBL/GenBank/DDBJ databases">
        <title>Complete and WGS of Bordetella genogroups.</title>
        <authorList>
            <person name="Spilker T."/>
            <person name="Lipuma J."/>
        </authorList>
    </citation>
    <scope>NUCLEOTIDE SEQUENCE [LARGE SCALE GENOMIC DNA]</scope>
    <source>
        <strain evidence="4">AU16122</strain>
    </source>
</reference>
<accession>A0A261RZB9</accession>
<dbReference type="InterPro" id="IPR042100">
    <property type="entry name" value="Bug_dom1"/>
</dbReference>
<dbReference type="RefSeq" id="WP_094854664.1">
    <property type="nucleotide sequence ID" value="NZ_NEVM01000005.1"/>
</dbReference>
<keyword evidence="4" id="KW-1185">Reference proteome</keyword>
<dbReference type="EMBL" id="NEVM01000005">
    <property type="protein sequence ID" value="OZI30231.1"/>
    <property type="molecule type" value="Genomic_DNA"/>
</dbReference>
<comment type="similarity">
    <text evidence="1">Belongs to the UPF0065 (bug) family.</text>
</comment>
<feature type="signal peptide" evidence="2">
    <location>
        <begin position="1"/>
        <end position="36"/>
    </location>
</feature>
<feature type="chain" id="PRO_5012266611" description="ABC transporter substrate-binding protein" evidence="2">
    <location>
        <begin position="37"/>
        <end position="337"/>
    </location>
</feature>
<evidence type="ECO:0000256" key="1">
    <source>
        <dbReference type="ARBA" id="ARBA00006987"/>
    </source>
</evidence>
<dbReference type="PANTHER" id="PTHR42928">
    <property type="entry name" value="TRICARBOXYLATE-BINDING PROTEIN"/>
    <property type="match status" value="1"/>
</dbReference>
<proteinExistence type="inferred from homology"/>
<dbReference type="Gene3D" id="3.40.190.10">
    <property type="entry name" value="Periplasmic binding protein-like II"/>
    <property type="match status" value="1"/>
</dbReference>
<dbReference type="Proteomes" id="UP000216020">
    <property type="component" value="Unassembled WGS sequence"/>
</dbReference>
<evidence type="ECO:0000313" key="3">
    <source>
        <dbReference type="EMBL" id="OZI30231.1"/>
    </source>
</evidence>
<organism evidence="3 4">
    <name type="scientific">Bordetella genomosp. 10</name>
    <dbReference type="NCBI Taxonomy" id="1416804"/>
    <lineage>
        <taxon>Bacteria</taxon>
        <taxon>Pseudomonadati</taxon>
        <taxon>Pseudomonadota</taxon>
        <taxon>Betaproteobacteria</taxon>
        <taxon>Burkholderiales</taxon>
        <taxon>Alcaligenaceae</taxon>
        <taxon>Bordetella</taxon>
    </lineage>
</organism>
<gene>
    <name evidence="3" type="ORF">CAL29_19430</name>
</gene>